<dbReference type="PROSITE" id="PS50949">
    <property type="entry name" value="HTH_GNTR"/>
    <property type="match status" value="1"/>
</dbReference>
<feature type="domain" description="HTH gntR-type" evidence="6">
    <location>
        <begin position="11"/>
        <end position="79"/>
    </location>
</feature>
<sequence length="459" mass="49500">MWLPDLGDHARPHYLAIADAIAEDIRVGRLRAEDRLPPQRHLAARLDLNFTTVARGYVEAQRRGLVESRVGAGTFVRSQATASAPARSIRRTDLVDFSMNLPPEPDDPALLERMRRAFTAVGGDLTTLLRYQGFGGTPEDKDAALGWLTRRHVSATRDRLLICPGTHSALLAIIGSLARPGEAVACEMLTYPGLKAIAGQQGVRLVGVESDAQGMRADALEAACAEGAIKALYCNPTLLNPTTATITAPRRLELIEVARKHSLRIIEDDAYALVPRQPPPAFATLAPDITYYVMGLAKCLGAGLRISYLVLPEGGRSWAVATALRAANVMASPITSALASRWIAEGIADDVLEQIRVESRARQELARESLAGHEVASDPEGFHLWITLPPHWTRSALTGQLRTSRIGVVASDAFAVGETPPEAVRACLGGFTNRAETRHALEFLAEVLNTPPSMMSGVI</sequence>
<keyword evidence="8" id="KW-1185">Reference proteome</keyword>
<dbReference type="InterPro" id="IPR015424">
    <property type="entry name" value="PyrdxlP-dep_Trfase"/>
</dbReference>
<keyword evidence="7" id="KW-0808">Transferase</keyword>
<keyword evidence="2" id="KW-0663">Pyridoxal phosphate</keyword>
<reference evidence="7 8" key="1">
    <citation type="submission" date="2017-06" db="EMBL/GenBank/DDBJ databases">
        <authorList>
            <person name="Kim H.J."/>
            <person name="Triplett B.A."/>
        </authorList>
    </citation>
    <scope>NUCLEOTIDE SEQUENCE [LARGE SCALE GENOMIC DNA]</scope>
    <source>
        <strain evidence="7 8">B29T1</strain>
    </source>
</reference>
<evidence type="ECO:0000256" key="1">
    <source>
        <dbReference type="ARBA" id="ARBA00005384"/>
    </source>
</evidence>
<dbReference type="InterPro" id="IPR000524">
    <property type="entry name" value="Tscrpt_reg_HTH_GntR"/>
</dbReference>
<dbReference type="SMART" id="SM00345">
    <property type="entry name" value="HTH_GNTR"/>
    <property type="match status" value="1"/>
</dbReference>
<proteinExistence type="inferred from homology"/>
<dbReference type="AlphaFoldDB" id="A0A212RL38"/>
<dbReference type="InterPro" id="IPR004839">
    <property type="entry name" value="Aminotransferase_I/II_large"/>
</dbReference>
<keyword evidence="5" id="KW-0804">Transcription</keyword>
<evidence type="ECO:0000256" key="4">
    <source>
        <dbReference type="ARBA" id="ARBA00023125"/>
    </source>
</evidence>
<comment type="similarity">
    <text evidence="1">In the C-terminal section; belongs to the class-I pyridoxal-phosphate-dependent aminotransferase family.</text>
</comment>
<dbReference type="InterPro" id="IPR051446">
    <property type="entry name" value="HTH_trans_reg/aminotransferase"/>
</dbReference>
<organism evidence="7 8">
    <name type="scientific">Arboricoccus pini</name>
    <dbReference type="NCBI Taxonomy" id="1963835"/>
    <lineage>
        <taxon>Bacteria</taxon>
        <taxon>Pseudomonadati</taxon>
        <taxon>Pseudomonadota</taxon>
        <taxon>Alphaproteobacteria</taxon>
        <taxon>Geminicoccales</taxon>
        <taxon>Geminicoccaceae</taxon>
        <taxon>Arboricoccus</taxon>
    </lineage>
</organism>
<dbReference type="Pfam" id="PF00392">
    <property type="entry name" value="GntR"/>
    <property type="match status" value="1"/>
</dbReference>
<evidence type="ECO:0000256" key="2">
    <source>
        <dbReference type="ARBA" id="ARBA00022898"/>
    </source>
</evidence>
<dbReference type="GO" id="GO:0003700">
    <property type="term" value="F:DNA-binding transcription factor activity"/>
    <property type="evidence" value="ECO:0007669"/>
    <property type="project" value="InterPro"/>
</dbReference>
<dbReference type="SUPFAM" id="SSF46785">
    <property type="entry name" value="Winged helix' DNA-binding domain"/>
    <property type="match status" value="1"/>
</dbReference>
<keyword evidence="4 7" id="KW-0238">DNA-binding</keyword>
<evidence type="ECO:0000313" key="7">
    <source>
        <dbReference type="EMBL" id="SNB73033.1"/>
    </source>
</evidence>
<dbReference type="InterPro" id="IPR036390">
    <property type="entry name" value="WH_DNA-bd_sf"/>
</dbReference>
<dbReference type="Gene3D" id="1.10.10.10">
    <property type="entry name" value="Winged helix-like DNA-binding domain superfamily/Winged helix DNA-binding domain"/>
    <property type="match status" value="1"/>
</dbReference>
<dbReference type="RefSeq" id="WP_243389888.1">
    <property type="nucleotide sequence ID" value="NZ_FYEH01000010.1"/>
</dbReference>
<dbReference type="CDD" id="cd00609">
    <property type="entry name" value="AAT_like"/>
    <property type="match status" value="1"/>
</dbReference>
<dbReference type="GO" id="GO:0008483">
    <property type="term" value="F:transaminase activity"/>
    <property type="evidence" value="ECO:0007669"/>
    <property type="project" value="UniProtKB-KW"/>
</dbReference>
<dbReference type="InterPro" id="IPR036388">
    <property type="entry name" value="WH-like_DNA-bd_sf"/>
</dbReference>
<name>A0A212RL38_9PROT</name>
<keyword evidence="7" id="KW-0032">Aminotransferase</keyword>
<evidence type="ECO:0000313" key="8">
    <source>
        <dbReference type="Proteomes" id="UP000197065"/>
    </source>
</evidence>
<keyword evidence="3" id="KW-0805">Transcription regulation</keyword>
<gene>
    <name evidence="7" type="ORF">SAMN07250955_11044</name>
</gene>
<evidence type="ECO:0000256" key="5">
    <source>
        <dbReference type="ARBA" id="ARBA00023163"/>
    </source>
</evidence>
<dbReference type="EMBL" id="FYEH01000010">
    <property type="protein sequence ID" value="SNB73033.1"/>
    <property type="molecule type" value="Genomic_DNA"/>
</dbReference>
<dbReference type="GO" id="GO:0030170">
    <property type="term" value="F:pyridoxal phosphate binding"/>
    <property type="evidence" value="ECO:0007669"/>
    <property type="project" value="InterPro"/>
</dbReference>
<accession>A0A212RL38</accession>
<dbReference type="Proteomes" id="UP000197065">
    <property type="component" value="Unassembled WGS sequence"/>
</dbReference>
<protein>
    <submittedName>
        <fullName evidence="7">DNA-binding transcriptional regulator, MocR family, contains an aminotransferase domain</fullName>
    </submittedName>
</protein>
<dbReference type="PANTHER" id="PTHR46577">
    <property type="entry name" value="HTH-TYPE TRANSCRIPTIONAL REGULATORY PROTEIN GABR"/>
    <property type="match status" value="1"/>
</dbReference>
<dbReference type="CDD" id="cd07377">
    <property type="entry name" value="WHTH_GntR"/>
    <property type="match status" value="1"/>
</dbReference>
<dbReference type="SUPFAM" id="SSF53383">
    <property type="entry name" value="PLP-dependent transferases"/>
    <property type="match status" value="1"/>
</dbReference>
<dbReference type="GO" id="GO:0003677">
    <property type="term" value="F:DNA binding"/>
    <property type="evidence" value="ECO:0007669"/>
    <property type="project" value="UniProtKB-KW"/>
</dbReference>
<dbReference type="PANTHER" id="PTHR46577:SF1">
    <property type="entry name" value="HTH-TYPE TRANSCRIPTIONAL REGULATORY PROTEIN GABR"/>
    <property type="match status" value="1"/>
</dbReference>
<dbReference type="Pfam" id="PF00155">
    <property type="entry name" value="Aminotran_1_2"/>
    <property type="match status" value="1"/>
</dbReference>
<dbReference type="Gene3D" id="3.40.640.10">
    <property type="entry name" value="Type I PLP-dependent aspartate aminotransferase-like (Major domain)"/>
    <property type="match status" value="1"/>
</dbReference>
<evidence type="ECO:0000256" key="3">
    <source>
        <dbReference type="ARBA" id="ARBA00023015"/>
    </source>
</evidence>
<evidence type="ECO:0000259" key="6">
    <source>
        <dbReference type="PROSITE" id="PS50949"/>
    </source>
</evidence>
<dbReference type="InterPro" id="IPR015421">
    <property type="entry name" value="PyrdxlP-dep_Trfase_major"/>
</dbReference>